<sequence length="335" mass="36822">MRGVAPPTLYRPFLNGTYTVSAGLYRMGQQPVPWLDDPRPEEHTFTLDDAYPAFVAGKVAAHARAPHEYMGEAALTPDLREVALTHIAATLARDSGGAITWDGATLRNDLLGWQATLDPRWNGVRDLRHFPAPHATLIAGVQPLHALDFLGLNAQEDLALIARDPRTGADWLAATHVLLPQHWDPRDKLGRDFHAVHQPVAGSAPMNATAPRLVEAAVTRGPFIRFAWGLSMTGRLDHHPAAPPDEDRAAHTRFDPDRAVLRVERQTLTGFPGAHGALFTIRPLIHPLREAVQTPTHARALAAAIESMTPEQITYKGLTHLQGDLLGWLRQRSLH</sequence>
<reference evidence="1 2" key="1">
    <citation type="submission" date="2015-01" db="EMBL/GenBank/DDBJ databases">
        <title>Deinococcus soli/N5/whole genome sequencing.</title>
        <authorList>
            <person name="Kim M.K."/>
            <person name="Srinivasan S."/>
            <person name="Lee J.-J."/>
        </authorList>
    </citation>
    <scope>NUCLEOTIDE SEQUENCE [LARGE SCALE GENOMIC DNA]</scope>
    <source>
        <strain evidence="1 2">N5</strain>
    </source>
</reference>
<dbReference type="KEGG" id="dch:SY84_02410"/>
<accession>A0A0F7JJ71</accession>
<evidence type="ECO:0000313" key="2">
    <source>
        <dbReference type="Proteomes" id="UP000034024"/>
    </source>
</evidence>
<dbReference type="EMBL" id="CP011389">
    <property type="protein sequence ID" value="AKH16086.1"/>
    <property type="molecule type" value="Genomic_DNA"/>
</dbReference>
<protein>
    <recommendedName>
        <fullName evidence="3">DUF3445 domain-containing protein</fullName>
    </recommendedName>
</protein>
<gene>
    <name evidence="1" type="ORF">SY84_02410</name>
</gene>
<evidence type="ECO:0000313" key="1">
    <source>
        <dbReference type="EMBL" id="AKH16086.1"/>
    </source>
</evidence>
<organism evidence="1 2">
    <name type="scientific">Deinococcus soli</name>
    <name type="common">ex Cha et al. 2016</name>
    <dbReference type="NCBI Taxonomy" id="1309411"/>
    <lineage>
        <taxon>Bacteria</taxon>
        <taxon>Thermotogati</taxon>
        <taxon>Deinococcota</taxon>
        <taxon>Deinococci</taxon>
        <taxon>Deinococcales</taxon>
        <taxon>Deinococcaceae</taxon>
        <taxon>Deinococcus</taxon>
    </lineage>
</organism>
<name>A0A0F7JJ71_9DEIO</name>
<dbReference type="PATRIC" id="fig|1309411.5.peg.505"/>
<evidence type="ECO:0008006" key="3">
    <source>
        <dbReference type="Google" id="ProtNLM"/>
    </source>
</evidence>
<dbReference type="InterPro" id="IPR021848">
    <property type="entry name" value="HODM_asu-like"/>
</dbReference>
<dbReference type="AlphaFoldDB" id="A0A0F7JJ71"/>
<dbReference type="Proteomes" id="UP000034024">
    <property type="component" value="Chromosome"/>
</dbReference>
<keyword evidence="2" id="KW-1185">Reference proteome</keyword>
<dbReference type="OrthoDB" id="5242510at2"/>
<proteinExistence type="predicted"/>
<dbReference type="Pfam" id="PF11927">
    <property type="entry name" value="HODM_asu-like"/>
    <property type="match status" value="1"/>
</dbReference>